<dbReference type="PANTHER" id="PTHR36689:SF1">
    <property type="entry name" value="POU CLASS 2 HOMEOBOX ASSOCIATING FACTOR 3"/>
    <property type="match status" value="1"/>
</dbReference>
<dbReference type="GO" id="GO:0070974">
    <property type="term" value="F:POU domain binding"/>
    <property type="evidence" value="ECO:0007669"/>
    <property type="project" value="InterPro"/>
</dbReference>
<dbReference type="PROSITE" id="PS52003">
    <property type="entry name" value="OCA"/>
    <property type="match status" value="1"/>
</dbReference>
<sequence>MSADKTKAYQGVRVKATVKELLQKRRALQAAIKTAKISQSVATQDISCSSFPAYHFDVCPGNSMPDSNSFQPQQYTDNVCNIPLETSPFDNQQLINMMLPPENFSNSSLPAASSAQYWTQGHFPSNSEYYSQGMAPSSPSDSMNLPSPIDYNSYSPPQSYSSSSSCYSSPTRMDSSYSLFPECYHYQHCSPQHCYCVSHWLGPQEDLTNLEYTTYGTPDSAYTSAVEESYFRRDRPLSSSEMCYL</sequence>
<keyword evidence="2" id="KW-0010">Activator</keyword>
<evidence type="ECO:0000256" key="2">
    <source>
        <dbReference type="ARBA" id="ARBA00023159"/>
    </source>
</evidence>
<dbReference type="AlphaFoldDB" id="A0A9Q1FV77"/>
<organism evidence="6 7">
    <name type="scientific">Synaphobranchus kaupii</name>
    <name type="common">Kaup's arrowtooth eel</name>
    <dbReference type="NCBI Taxonomy" id="118154"/>
    <lineage>
        <taxon>Eukaryota</taxon>
        <taxon>Metazoa</taxon>
        <taxon>Chordata</taxon>
        <taxon>Craniata</taxon>
        <taxon>Vertebrata</taxon>
        <taxon>Euteleostomi</taxon>
        <taxon>Actinopterygii</taxon>
        <taxon>Neopterygii</taxon>
        <taxon>Teleostei</taxon>
        <taxon>Anguilliformes</taxon>
        <taxon>Synaphobranchidae</taxon>
        <taxon>Synaphobranchus</taxon>
    </lineage>
</organism>
<evidence type="ECO:0000256" key="1">
    <source>
        <dbReference type="ARBA" id="ARBA00023015"/>
    </source>
</evidence>
<name>A0A9Q1FV77_SYNKA</name>
<protein>
    <recommendedName>
        <fullName evidence="5">OCA domain-containing protein</fullName>
    </recommendedName>
</protein>
<gene>
    <name evidence="6" type="ORF">SKAU_G00082600</name>
</gene>
<accession>A0A9Q1FV77</accession>
<dbReference type="EMBL" id="JAINUF010000003">
    <property type="protein sequence ID" value="KAJ8368232.1"/>
    <property type="molecule type" value="Genomic_DNA"/>
</dbReference>
<evidence type="ECO:0000259" key="5">
    <source>
        <dbReference type="PROSITE" id="PS52003"/>
    </source>
</evidence>
<feature type="region of interest" description="Disordered" evidence="4">
    <location>
        <begin position="129"/>
        <end position="149"/>
    </location>
</feature>
<reference evidence="6" key="1">
    <citation type="journal article" date="2023" name="Science">
        <title>Genome structures resolve the early diversification of teleost fishes.</title>
        <authorList>
            <person name="Parey E."/>
            <person name="Louis A."/>
            <person name="Montfort J."/>
            <person name="Bouchez O."/>
            <person name="Roques C."/>
            <person name="Iampietro C."/>
            <person name="Lluch J."/>
            <person name="Castinel A."/>
            <person name="Donnadieu C."/>
            <person name="Desvignes T."/>
            <person name="Floi Bucao C."/>
            <person name="Jouanno E."/>
            <person name="Wen M."/>
            <person name="Mejri S."/>
            <person name="Dirks R."/>
            <person name="Jansen H."/>
            <person name="Henkel C."/>
            <person name="Chen W.J."/>
            <person name="Zahm M."/>
            <person name="Cabau C."/>
            <person name="Klopp C."/>
            <person name="Thompson A.W."/>
            <person name="Robinson-Rechavi M."/>
            <person name="Braasch I."/>
            <person name="Lecointre G."/>
            <person name="Bobe J."/>
            <person name="Postlethwait J.H."/>
            <person name="Berthelot C."/>
            <person name="Roest Crollius H."/>
            <person name="Guiguen Y."/>
        </authorList>
    </citation>
    <scope>NUCLEOTIDE SEQUENCE</scope>
    <source>
        <strain evidence="6">WJC10195</strain>
    </source>
</reference>
<keyword evidence="1" id="KW-0805">Transcription regulation</keyword>
<dbReference type="OrthoDB" id="9942157at2759"/>
<dbReference type="InterPro" id="IPR043265">
    <property type="entry name" value="OCAT2"/>
</dbReference>
<dbReference type="InterPro" id="IPR047571">
    <property type="entry name" value="OCA"/>
</dbReference>
<dbReference type="GO" id="GO:0003677">
    <property type="term" value="F:DNA binding"/>
    <property type="evidence" value="ECO:0007669"/>
    <property type="project" value="InterPro"/>
</dbReference>
<evidence type="ECO:0000313" key="7">
    <source>
        <dbReference type="Proteomes" id="UP001152622"/>
    </source>
</evidence>
<evidence type="ECO:0000256" key="3">
    <source>
        <dbReference type="ARBA" id="ARBA00023163"/>
    </source>
</evidence>
<comment type="caution">
    <text evidence="6">The sequence shown here is derived from an EMBL/GenBank/DDBJ whole genome shotgun (WGS) entry which is preliminary data.</text>
</comment>
<proteinExistence type="predicted"/>
<feature type="compositionally biased region" description="Polar residues" evidence="4">
    <location>
        <begin position="129"/>
        <end position="145"/>
    </location>
</feature>
<evidence type="ECO:0000256" key="4">
    <source>
        <dbReference type="SAM" id="MobiDB-lite"/>
    </source>
</evidence>
<keyword evidence="7" id="KW-1185">Reference proteome</keyword>
<feature type="domain" description="OCA" evidence="5">
    <location>
        <begin position="6"/>
        <end position="28"/>
    </location>
</feature>
<dbReference type="PANTHER" id="PTHR36689">
    <property type="entry name" value="COLORECTAL CANCER-ASSOCIATED PROTEIN 2"/>
    <property type="match status" value="1"/>
</dbReference>
<evidence type="ECO:0000313" key="6">
    <source>
        <dbReference type="EMBL" id="KAJ8368232.1"/>
    </source>
</evidence>
<dbReference type="Proteomes" id="UP001152622">
    <property type="component" value="Chromosome 3"/>
</dbReference>
<keyword evidence="3" id="KW-0804">Transcription</keyword>